<dbReference type="EMBL" id="JAICCE010000001">
    <property type="protein sequence ID" value="KAG9282761.1"/>
    <property type="molecule type" value="Genomic_DNA"/>
</dbReference>
<sequence>MGQTAKIFGSRNAVGECCETALSTQKGVEGKSLHSLFLLLPTVFSREVSEFQSTSSTQLPASAPTSPAPC</sequence>
<dbReference type="Proteomes" id="UP000752171">
    <property type="component" value="Unassembled WGS sequence"/>
</dbReference>
<organism evidence="1 2">
    <name type="scientific">Astyanax mexicanus</name>
    <name type="common">Blind cave fish</name>
    <name type="synonym">Astyanax fasciatus mexicanus</name>
    <dbReference type="NCBI Taxonomy" id="7994"/>
    <lineage>
        <taxon>Eukaryota</taxon>
        <taxon>Metazoa</taxon>
        <taxon>Chordata</taxon>
        <taxon>Craniata</taxon>
        <taxon>Vertebrata</taxon>
        <taxon>Euteleostomi</taxon>
        <taxon>Actinopterygii</taxon>
        <taxon>Neopterygii</taxon>
        <taxon>Teleostei</taxon>
        <taxon>Ostariophysi</taxon>
        <taxon>Characiformes</taxon>
        <taxon>Characoidei</taxon>
        <taxon>Acestrorhamphidae</taxon>
        <taxon>Acestrorhamphinae</taxon>
        <taxon>Astyanax</taxon>
    </lineage>
</organism>
<comment type="caution">
    <text evidence="1">The sequence shown here is derived from an EMBL/GenBank/DDBJ whole genome shotgun (WGS) entry which is preliminary data.</text>
</comment>
<dbReference type="AlphaFoldDB" id="A0A8T2MQ15"/>
<accession>A0A8T2MQ15</accession>
<name>A0A8T2MQ15_ASTMX</name>
<proteinExistence type="predicted"/>
<protein>
    <submittedName>
        <fullName evidence="1">Uncharacterized protein</fullName>
    </submittedName>
</protein>
<evidence type="ECO:0000313" key="1">
    <source>
        <dbReference type="EMBL" id="KAG9282761.1"/>
    </source>
</evidence>
<reference evidence="1 2" key="1">
    <citation type="submission" date="2021-07" db="EMBL/GenBank/DDBJ databases">
        <authorList>
            <person name="Imarazene B."/>
            <person name="Zahm M."/>
            <person name="Klopp C."/>
            <person name="Cabau C."/>
            <person name="Beille S."/>
            <person name="Jouanno E."/>
            <person name="Castinel A."/>
            <person name="Lluch J."/>
            <person name="Gil L."/>
            <person name="Kuchtly C."/>
            <person name="Lopez Roques C."/>
            <person name="Donnadieu C."/>
            <person name="Parrinello H."/>
            <person name="Journot L."/>
            <person name="Du K."/>
            <person name="Schartl M."/>
            <person name="Retaux S."/>
            <person name="Guiguen Y."/>
        </authorList>
    </citation>
    <scope>NUCLEOTIDE SEQUENCE [LARGE SCALE GENOMIC DNA]</scope>
    <source>
        <strain evidence="1">Pach_M1</strain>
        <tissue evidence="1">Testis</tissue>
    </source>
</reference>
<evidence type="ECO:0000313" key="2">
    <source>
        <dbReference type="Proteomes" id="UP000752171"/>
    </source>
</evidence>
<gene>
    <name evidence="1" type="ORF">AMEX_G1456</name>
</gene>